<dbReference type="SUPFAM" id="SSF47336">
    <property type="entry name" value="ACP-like"/>
    <property type="match status" value="1"/>
</dbReference>
<dbReference type="Gene3D" id="3.40.50.12780">
    <property type="entry name" value="N-terminal domain of ligase-like"/>
    <property type="match status" value="2"/>
</dbReference>
<dbReference type="Pfam" id="PF00550">
    <property type="entry name" value="PP-binding"/>
    <property type="match status" value="1"/>
</dbReference>
<dbReference type="GO" id="GO:0008610">
    <property type="term" value="P:lipid biosynthetic process"/>
    <property type="evidence" value="ECO:0007669"/>
    <property type="project" value="UniProtKB-ARBA"/>
</dbReference>
<dbReference type="SUPFAM" id="SSF53474">
    <property type="entry name" value="alpha/beta-Hydrolases"/>
    <property type="match status" value="1"/>
</dbReference>
<evidence type="ECO:0000256" key="5">
    <source>
        <dbReference type="SAM" id="MobiDB-lite"/>
    </source>
</evidence>
<dbReference type="CDD" id="cd19543">
    <property type="entry name" value="DCL_NRPS"/>
    <property type="match status" value="1"/>
</dbReference>
<dbReference type="Gene3D" id="3.30.559.30">
    <property type="entry name" value="Nonribosomal peptide synthetase, condensation domain"/>
    <property type="match status" value="2"/>
</dbReference>
<dbReference type="InterPro" id="IPR042099">
    <property type="entry name" value="ANL_N_sf"/>
</dbReference>
<accession>A0A516R365</accession>
<dbReference type="GO" id="GO:0003824">
    <property type="term" value="F:catalytic activity"/>
    <property type="evidence" value="ECO:0007669"/>
    <property type="project" value="InterPro"/>
</dbReference>
<dbReference type="Gene3D" id="1.10.1200.10">
    <property type="entry name" value="ACP-like"/>
    <property type="match status" value="1"/>
</dbReference>
<evidence type="ECO:0000256" key="3">
    <source>
        <dbReference type="ARBA" id="ARBA00022450"/>
    </source>
</evidence>
<reference evidence="7 8" key="1">
    <citation type="journal article" date="2019" name="J. Ind. Microbiol. Biotechnol.">
        <title>The complete genomic sequence of Streptomyces spectabilis NRRL-2792 and identification of secondary metabolite biosynthetic gene clusters.</title>
        <authorList>
            <person name="Sinha A."/>
            <person name="Phillips-Salemka S."/>
            <person name="Niraula T.A."/>
            <person name="Short K.A."/>
            <person name="Niraula N.P."/>
        </authorList>
    </citation>
    <scope>NUCLEOTIDE SEQUENCE [LARGE SCALE GENOMIC DNA]</scope>
    <source>
        <strain evidence="7 8">NRRL 2792</strain>
    </source>
</reference>
<dbReference type="GO" id="GO:0043041">
    <property type="term" value="P:amino acid activation for nonribosomal peptide biosynthetic process"/>
    <property type="evidence" value="ECO:0007669"/>
    <property type="project" value="TreeGrafter"/>
</dbReference>
<dbReference type="RefSeq" id="WP_144001753.1">
    <property type="nucleotide sequence ID" value="NZ_CP040916.1"/>
</dbReference>
<proteinExistence type="inferred from homology"/>
<dbReference type="GO" id="GO:0017000">
    <property type="term" value="P:antibiotic biosynthetic process"/>
    <property type="evidence" value="ECO:0007669"/>
    <property type="project" value="UniProtKB-ARBA"/>
</dbReference>
<dbReference type="Gene3D" id="2.30.38.10">
    <property type="entry name" value="Luciferase, Domain 3"/>
    <property type="match status" value="1"/>
</dbReference>
<dbReference type="InterPro" id="IPR036736">
    <property type="entry name" value="ACP-like_sf"/>
</dbReference>
<dbReference type="InterPro" id="IPR045851">
    <property type="entry name" value="AMP-bd_C_sf"/>
</dbReference>
<dbReference type="GO" id="GO:0072330">
    <property type="term" value="P:monocarboxylic acid biosynthetic process"/>
    <property type="evidence" value="ECO:0007669"/>
    <property type="project" value="UniProtKB-ARBA"/>
</dbReference>
<evidence type="ECO:0000256" key="2">
    <source>
        <dbReference type="ARBA" id="ARBA00006432"/>
    </source>
</evidence>
<evidence type="ECO:0000256" key="4">
    <source>
        <dbReference type="ARBA" id="ARBA00022553"/>
    </source>
</evidence>
<feature type="region of interest" description="Disordered" evidence="5">
    <location>
        <begin position="1651"/>
        <end position="1690"/>
    </location>
</feature>
<dbReference type="InterPro" id="IPR020845">
    <property type="entry name" value="AMP-binding_CS"/>
</dbReference>
<evidence type="ECO:0000313" key="7">
    <source>
        <dbReference type="EMBL" id="QDQ10095.1"/>
    </source>
</evidence>
<protein>
    <submittedName>
        <fullName evidence="7">Amino acid adenylation domain-containing protein</fullName>
    </submittedName>
</protein>
<dbReference type="InterPro" id="IPR023213">
    <property type="entry name" value="CAT-like_dom_sf"/>
</dbReference>
<dbReference type="CDD" id="cd12117">
    <property type="entry name" value="A_NRPS_Srf_like"/>
    <property type="match status" value="1"/>
</dbReference>
<feature type="region of interest" description="Disordered" evidence="5">
    <location>
        <begin position="1998"/>
        <end position="2017"/>
    </location>
</feature>
<organism evidence="7 8">
    <name type="scientific">Streptomyces spectabilis</name>
    <dbReference type="NCBI Taxonomy" id="68270"/>
    <lineage>
        <taxon>Bacteria</taxon>
        <taxon>Bacillati</taxon>
        <taxon>Actinomycetota</taxon>
        <taxon>Actinomycetes</taxon>
        <taxon>Kitasatosporales</taxon>
        <taxon>Streptomycetaceae</taxon>
        <taxon>Streptomyces</taxon>
    </lineage>
</organism>
<comment type="similarity">
    <text evidence="2">Belongs to the ATP-dependent AMP-binding enzyme family.</text>
</comment>
<evidence type="ECO:0000259" key="6">
    <source>
        <dbReference type="PROSITE" id="PS50075"/>
    </source>
</evidence>
<dbReference type="InterPro" id="IPR010071">
    <property type="entry name" value="AA_adenyl_dom"/>
</dbReference>
<gene>
    <name evidence="7" type="ORF">FH965_05620</name>
</gene>
<dbReference type="SUPFAM" id="SSF56801">
    <property type="entry name" value="Acetyl-CoA synthetase-like"/>
    <property type="match status" value="2"/>
</dbReference>
<dbReference type="InterPro" id="IPR000873">
    <property type="entry name" value="AMP-dep_synth/lig_dom"/>
</dbReference>
<name>A0A516R365_STRST</name>
<keyword evidence="3" id="KW-0596">Phosphopantetheine</keyword>
<dbReference type="InterPro" id="IPR020806">
    <property type="entry name" value="PKS_PP-bd"/>
</dbReference>
<dbReference type="GO" id="GO:0031177">
    <property type="term" value="F:phosphopantetheine binding"/>
    <property type="evidence" value="ECO:0007669"/>
    <property type="project" value="InterPro"/>
</dbReference>
<dbReference type="Gene3D" id="3.40.50.1820">
    <property type="entry name" value="alpha/beta hydrolase"/>
    <property type="match status" value="1"/>
</dbReference>
<keyword evidence="4" id="KW-0597">Phosphoprotein</keyword>
<dbReference type="SMART" id="SM00824">
    <property type="entry name" value="PKS_TE"/>
    <property type="match status" value="1"/>
</dbReference>
<dbReference type="Gene3D" id="3.30.300.30">
    <property type="match status" value="1"/>
</dbReference>
<dbReference type="EMBL" id="CP040916">
    <property type="protein sequence ID" value="QDQ10095.1"/>
    <property type="molecule type" value="Genomic_DNA"/>
</dbReference>
<dbReference type="FunFam" id="3.40.50.980:FF:000001">
    <property type="entry name" value="Non-ribosomal peptide synthetase"/>
    <property type="match status" value="1"/>
</dbReference>
<dbReference type="FunFam" id="3.30.300.30:FF:000010">
    <property type="entry name" value="Enterobactin synthetase component F"/>
    <property type="match status" value="1"/>
</dbReference>
<dbReference type="InterPro" id="IPR020802">
    <property type="entry name" value="TesA-like"/>
</dbReference>
<dbReference type="Gene3D" id="3.30.559.10">
    <property type="entry name" value="Chloramphenicol acetyltransferase-like domain"/>
    <property type="match status" value="2"/>
</dbReference>
<dbReference type="FunFam" id="1.10.1200.10:FF:000016">
    <property type="entry name" value="Non-ribosomal peptide synthase"/>
    <property type="match status" value="1"/>
</dbReference>
<dbReference type="Proteomes" id="UP000316806">
    <property type="component" value="Chromosome"/>
</dbReference>
<dbReference type="PROSITE" id="PS50075">
    <property type="entry name" value="CARRIER"/>
    <property type="match status" value="1"/>
</dbReference>
<dbReference type="InterPro" id="IPR001242">
    <property type="entry name" value="Condensation_dom"/>
</dbReference>
<dbReference type="GO" id="GO:0005829">
    <property type="term" value="C:cytosol"/>
    <property type="evidence" value="ECO:0007669"/>
    <property type="project" value="TreeGrafter"/>
</dbReference>
<dbReference type="InterPro" id="IPR029058">
    <property type="entry name" value="AB_hydrolase_fold"/>
</dbReference>
<dbReference type="Pfam" id="PF00975">
    <property type="entry name" value="Thioesterase"/>
    <property type="match status" value="1"/>
</dbReference>
<feature type="domain" description="Carrier" evidence="6">
    <location>
        <begin position="960"/>
        <end position="1035"/>
    </location>
</feature>
<dbReference type="PANTHER" id="PTHR45527">
    <property type="entry name" value="NONRIBOSOMAL PEPTIDE SYNTHETASE"/>
    <property type="match status" value="1"/>
</dbReference>
<evidence type="ECO:0000313" key="8">
    <source>
        <dbReference type="Proteomes" id="UP000316806"/>
    </source>
</evidence>
<dbReference type="PANTHER" id="PTHR45527:SF1">
    <property type="entry name" value="FATTY ACID SYNTHASE"/>
    <property type="match status" value="1"/>
</dbReference>
<sequence length="2135" mass="225749">MTRSPVEDVWPLSPLQEGLLFHAAFDDQGPDVYTVQSALALEGPLDEARLKATWAALLDRHAALRACFRQVSGARRVQVIARHVTLPWRTEDVSRLSADAARAALERLAEQERAERFDLATAPLLRVLLVRLAAHRHRLVLTSHHILMDGWSAPVLVAELAAAYAHGGDTARLPRTTSYRDYLLWLGKQDKEAAGAAWRAEFDGAAEPTLVAPAVPDRPPAFPGHVSGDLPPALGRAVTALARTHGLTVNTVAQGAWALVLARIAGRTDVVFGATVAGRPADLPGVESMVGLLINTLPVRVPLDGAQSAAEMLLRLQERQTALLPHQHLGLMEIKELAGPGAVFDTLMVYESFPRRPAGRAQDPGGLTIRPEGFAREAAHYPLTLVVAPGERTHLKLEYRTDLFDRATAEAAHAALVRTLEQFAADPAAPVGGLRVVAPGQPAGCGTPGPAPDRPVPALIAARAAATPAAVALVDGERTFSYAELWDASGRLAAHLAETGVARGDRVAVVLDRSADVVVALLAVWRTGAAYVPVDPGHPVERIATVLADSGARAVVCGRDTRAKVPPAAGRLVVLDDPAVAERLTAYDTGPYVPVTAGETAYVMYTSGSTGVPKGVAVPHGAVAALVGEPGWRVGPGDTVLLHAPHAFDAFLFEAWVPLTTGGRVLVAGPGVVDAEEIRRYTARGVTTLHLTAGTFRVLAGETPACFTGLREVLTGGDVVPAEAVARVREACPDVAVRHMYGPTETTLCFTWHPVGPGDENLAVLPVGRPLPGRHGYVLDAFLQPVPPGATGELYLAGPSLARGYWRAPGSTAERFVACPFLPGTPGARMYRTGDLARLTADGELVFAGRADAQVKIRGFRVELGEVEAALTAHPDVAQAVAVARDDGPGGRRLVGYVVPSAAAGVDPQTVREHCAERLPPYMVPAAVLTLGALPVTRNGKVDQAALPAPDFAERVTGGRPRTAAEETLSRLFAEVLDLERVGSDDNFFDLGGDSGLAMRLAGRIREEFDAELPIRQFFGAPTPTGVARLLATKARPVLAPAADRGDAPVTAGQLRTWLLSRLDDETGLDRVPVALRLSGDLDREALRSALADVAARHDVLRTLFPAPRDGEPRQHVLRADEVRSAAALPPFLTVEAADEAGLPARVAACVRRPFDLARHTPWTRHLFALSDTEHVLLLVVHRIAADDASLDVLLRDLATAYGARREGRVPERAPLPVQFTDYAHWERELLDGESRRDSLVNDQLDHWRSALAGTGADLALPADRPRPPVASHRAGTVPLRLDPEAHARVADLAEEAGTTVFTVVHAALALLLSRLGAGDDITVGTLVPRRDDPGLEGVVGPFAGPLVLRTDVSGDPTFADLTGRARETYQEAAGHRDVPFERLVDAVKAPPSLARHPVFQVLIDVRDSIADAWDLWELPGVRSTRLETGTPATEFDLSVELTEHYRSDGDFGGLDGRLRYAAELFDEATADAFARRLVRVLEQAVADPQTRLGALDVFVDEDERARALALGRDTAEPAPGRTVTRLFAERVAADPGATAVVDQRIPGMYEASMTYGTLDTAADDVARRLTALGAGPERVVVVAVPATLTLVVALLGVLKSGAACRFADPARPGEYGEELRPAVVVHDAAGAAPPETGVPLLALDDPAADAEEAGAPGGRGQEPAPAGRATGAALTSPRTGPAVPPHPDHPALVLGDGATVVTHRALTARRLPVPDTGEPVRLDSGAAPAELAVALLAALCAGAEVRVGAAPAADGRGTAETGGTWLRLAGAAEEGTAATGHPVAPARAHVLDDFLRPVPPGAIGDLYVAGPVLARGYAGRAAATGERFVADPYGAAGTRMFRTGDRARWTATGELSVRRAPEASAPLRGGQGRGDLDVLLPLRPEGSRPPLFCLHPGMGLSWGYAALLPYLPADVPLYGIQARGLARPERLPGSIEEMAADYATEIRAVQPDGPYHLLGWSVGGTLAQAVATRLEELGEQVALLALLDAYPTSTARSRMRGEEAAETTGTTDTDGYALLKRDEGGIADLYRSTGLGERPLANLEKVLRNMAAFTPDHTPRPFRGDLLLFVATEDRPDDLPVAAAIDSWQPYVHGGIRPHEIPAGHYDMLKPGPLSHVGRVVTETLRALGNSRKD</sequence>
<dbReference type="Pfam" id="PF13193">
    <property type="entry name" value="AMP-binding_C"/>
    <property type="match status" value="1"/>
</dbReference>
<evidence type="ECO:0000256" key="1">
    <source>
        <dbReference type="ARBA" id="ARBA00001957"/>
    </source>
</evidence>
<dbReference type="NCBIfam" id="TIGR01733">
    <property type="entry name" value="AA-adenyl-dom"/>
    <property type="match status" value="1"/>
</dbReference>
<dbReference type="Gene3D" id="3.40.50.980">
    <property type="match status" value="2"/>
</dbReference>
<dbReference type="Pfam" id="PF00668">
    <property type="entry name" value="Condensation"/>
    <property type="match status" value="2"/>
</dbReference>
<dbReference type="SMART" id="SM00823">
    <property type="entry name" value="PKS_PP"/>
    <property type="match status" value="1"/>
</dbReference>
<dbReference type="PROSITE" id="PS00455">
    <property type="entry name" value="AMP_BINDING"/>
    <property type="match status" value="1"/>
</dbReference>
<dbReference type="Pfam" id="PF00501">
    <property type="entry name" value="AMP-binding"/>
    <property type="match status" value="2"/>
</dbReference>
<dbReference type="SUPFAM" id="SSF52777">
    <property type="entry name" value="CoA-dependent acyltransferases"/>
    <property type="match status" value="4"/>
</dbReference>
<dbReference type="InterPro" id="IPR009081">
    <property type="entry name" value="PP-bd_ACP"/>
</dbReference>
<feature type="compositionally biased region" description="Low complexity" evidence="5">
    <location>
        <begin position="2007"/>
        <end position="2016"/>
    </location>
</feature>
<dbReference type="InterPro" id="IPR025110">
    <property type="entry name" value="AMP-bd_C"/>
</dbReference>
<comment type="cofactor">
    <cofactor evidence="1">
        <name>pantetheine 4'-phosphate</name>
        <dbReference type="ChEBI" id="CHEBI:47942"/>
    </cofactor>
</comment>
<dbReference type="GO" id="GO:0044550">
    <property type="term" value="P:secondary metabolite biosynthetic process"/>
    <property type="evidence" value="ECO:0007669"/>
    <property type="project" value="TreeGrafter"/>
</dbReference>
<dbReference type="InterPro" id="IPR001031">
    <property type="entry name" value="Thioesterase"/>
</dbReference>